<evidence type="ECO:0000313" key="2">
    <source>
        <dbReference type="Proteomes" id="UP000232638"/>
    </source>
</evidence>
<dbReference type="KEGG" id="tsy:THSYN_16415"/>
<accession>A0A2K8U9V3</accession>
<dbReference type="InterPro" id="IPR016024">
    <property type="entry name" value="ARM-type_fold"/>
</dbReference>
<gene>
    <name evidence="1" type="ORF">THSYN_16415</name>
</gene>
<proteinExistence type="predicted"/>
<dbReference type="RefSeq" id="WP_100920106.1">
    <property type="nucleotide sequence ID" value="NZ_CP020370.1"/>
</dbReference>
<dbReference type="EMBL" id="CP020370">
    <property type="protein sequence ID" value="AUB82373.1"/>
    <property type="molecule type" value="Genomic_DNA"/>
</dbReference>
<organism evidence="1 2">
    <name type="scientific">Candidatus Thiodictyon syntrophicum</name>
    <dbReference type="NCBI Taxonomy" id="1166950"/>
    <lineage>
        <taxon>Bacteria</taxon>
        <taxon>Pseudomonadati</taxon>
        <taxon>Pseudomonadota</taxon>
        <taxon>Gammaproteobacteria</taxon>
        <taxon>Chromatiales</taxon>
        <taxon>Chromatiaceae</taxon>
        <taxon>Thiodictyon</taxon>
    </lineage>
</organism>
<reference evidence="1 2" key="1">
    <citation type="submission" date="2017-03" db="EMBL/GenBank/DDBJ databases">
        <title>Complete genome sequence of Candidatus 'Thiodictyon syntrophicum' sp. nov. strain Cad16T, a photolithoautotroph purple sulfur bacterium isolated from an alpine meromictic lake.</title>
        <authorList>
            <person name="Luedin S.M."/>
            <person name="Pothier J.F."/>
            <person name="Danza F."/>
            <person name="Storelli N."/>
            <person name="Wittwer M."/>
            <person name="Tonolla M."/>
        </authorList>
    </citation>
    <scope>NUCLEOTIDE SEQUENCE [LARGE SCALE GENOMIC DNA]</scope>
    <source>
        <strain evidence="1 2">Cad16T</strain>
    </source>
</reference>
<evidence type="ECO:0000313" key="1">
    <source>
        <dbReference type="EMBL" id="AUB82373.1"/>
    </source>
</evidence>
<name>A0A2K8U9V3_9GAMM</name>
<dbReference type="Proteomes" id="UP000232638">
    <property type="component" value="Chromosome"/>
</dbReference>
<sequence>MSKLLGFIELKLRFLPKSMASKIAAEVLAFALDKNNDESERVRAIAVLGVTRYASEFLSAFIRIATDLEDFRHPRRMALSNLKREASDARKNSEDEEHKTDALILVISGNYFDKERAQRAIDFDIIEEEFRRWAIEFSDCRDDRIVSAIATVLRDKSESFSFRSSILPLVKLTPQDRTYLTFTNALIDIALDTTQNSTLRWYAEGRLDPEIHKDVLLRLMNDADDDVRKGAIWMLNNASIKRAAGKGQ</sequence>
<dbReference type="SUPFAM" id="SSF48371">
    <property type="entry name" value="ARM repeat"/>
    <property type="match status" value="1"/>
</dbReference>
<keyword evidence="2" id="KW-1185">Reference proteome</keyword>
<protein>
    <submittedName>
        <fullName evidence="1">Uncharacterized protein</fullName>
    </submittedName>
</protein>
<dbReference type="AlphaFoldDB" id="A0A2K8U9V3"/>